<evidence type="ECO:0000313" key="7">
    <source>
        <dbReference type="Proteomes" id="UP000000600"/>
    </source>
</evidence>
<dbReference type="GeneID" id="5008998"/>
<organism evidence="5 7">
    <name type="scientific">Paramecium tetraurelia</name>
    <dbReference type="NCBI Taxonomy" id="5888"/>
    <lineage>
        <taxon>Eukaryota</taxon>
        <taxon>Sar</taxon>
        <taxon>Alveolata</taxon>
        <taxon>Ciliophora</taxon>
        <taxon>Intramacronucleata</taxon>
        <taxon>Oligohymenophorea</taxon>
        <taxon>Peniculida</taxon>
        <taxon>Parameciidae</taxon>
        <taxon>Paramecium</taxon>
    </lineage>
</organism>
<dbReference type="SMART" id="SM00333">
    <property type="entry name" value="TUDOR"/>
    <property type="match status" value="1"/>
</dbReference>
<dbReference type="EMBL" id="CR548612">
    <property type="protein sequence ID" value="CAH03460.1"/>
    <property type="molecule type" value="Genomic_DNA"/>
</dbReference>
<evidence type="ECO:0000256" key="3">
    <source>
        <dbReference type="ARBA" id="ARBA00022801"/>
    </source>
</evidence>
<gene>
    <name evidence="6" type="ORF">GSPATT00000251001</name>
    <name evidence="5" type="ORF">PTMB.262</name>
</gene>
<dbReference type="AlphaFoldDB" id="Q6BFW0"/>
<dbReference type="KEGG" id="ptm:PTMB.262"/>
<dbReference type="Pfam" id="PF00565">
    <property type="entry name" value="SNase"/>
    <property type="match status" value="1"/>
</dbReference>
<reference evidence="6 7" key="2">
    <citation type="journal article" date="2006" name="Nature">
        <title>Global trends of whole-genome duplications revealed by the ciliate Paramecium tetraurelia.</title>
        <authorList>
            <consortium name="Genoscope"/>
            <person name="Aury J.-M."/>
            <person name="Jaillon O."/>
            <person name="Duret L."/>
            <person name="Noel B."/>
            <person name="Jubin C."/>
            <person name="Porcel B.M."/>
            <person name="Segurens B."/>
            <person name="Daubin V."/>
            <person name="Anthouard V."/>
            <person name="Aiach N."/>
            <person name="Arnaiz O."/>
            <person name="Billaut A."/>
            <person name="Beisson J."/>
            <person name="Blanc I."/>
            <person name="Bouhouche K."/>
            <person name="Camara F."/>
            <person name="Duharcourt S."/>
            <person name="Guigo R."/>
            <person name="Gogendeau D."/>
            <person name="Katinka M."/>
            <person name="Keller A.-M."/>
            <person name="Kissmehl R."/>
            <person name="Klotz C."/>
            <person name="Koll F."/>
            <person name="Le Moue A."/>
            <person name="Lepere C."/>
            <person name="Malinsky S."/>
            <person name="Nowacki M."/>
            <person name="Nowak J.K."/>
            <person name="Plattner H."/>
            <person name="Poulain J."/>
            <person name="Ruiz F."/>
            <person name="Serrano V."/>
            <person name="Zagulski M."/>
            <person name="Dessen P."/>
            <person name="Betermier M."/>
            <person name="Weissenbach J."/>
            <person name="Scarpelli C."/>
            <person name="Schachter V."/>
            <person name="Sperling L."/>
            <person name="Meyer E."/>
            <person name="Cohen J."/>
            <person name="Wincker P."/>
        </authorList>
    </citation>
    <scope>NUCLEOTIDE SEQUENCE [LARGE SCALE GENOMIC DNA]</scope>
    <source>
        <strain evidence="6 7">Stock d4-2</strain>
    </source>
</reference>
<protein>
    <submittedName>
        <fullName evidence="6">Chromosome undetermined scaffold_1, whole genome shotgun sequence</fullName>
    </submittedName>
    <submittedName>
        <fullName evidence="5">Transcription factor, Tudor domain, putative</fullName>
    </submittedName>
</protein>
<dbReference type="HOGENOM" id="CLU_339953_0_0_1"/>
<name>Q6BFW0_PARTE</name>
<dbReference type="OMA" id="SHEYAQE"/>
<keyword evidence="1" id="KW-0540">Nuclease</keyword>
<reference evidence="5" key="4">
    <citation type="submission" date="2006-11" db="EMBL/GenBank/DDBJ databases">
        <title>Paramecium megabase sequencing project.</title>
        <authorList>
            <person name="Nowak J.K."/>
            <person name="Migdalski A."/>
            <person name="Gromadka R."/>
            <person name="Zagulski M."/>
        </authorList>
    </citation>
    <scope>NUCLEOTIDE SEQUENCE</scope>
    <source>
        <strain evidence="5">Stock d4-2</strain>
    </source>
</reference>
<evidence type="ECO:0000256" key="1">
    <source>
        <dbReference type="ARBA" id="ARBA00022722"/>
    </source>
</evidence>
<evidence type="ECO:0000259" key="4">
    <source>
        <dbReference type="PROSITE" id="PS50304"/>
    </source>
</evidence>
<dbReference type="RefSeq" id="XP_001347087.1">
    <property type="nucleotide sequence ID" value="XM_001347051.1"/>
</dbReference>
<dbReference type="PROSITE" id="PS50304">
    <property type="entry name" value="TUDOR"/>
    <property type="match status" value="1"/>
</dbReference>
<keyword evidence="7" id="KW-1185">Reference proteome</keyword>
<dbReference type="InterPro" id="IPR002999">
    <property type="entry name" value="Tudor"/>
</dbReference>
<evidence type="ECO:0000313" key="5">
    <source>
        <dbReference type="EMBL" id="CAH03460.1"/>
    </source>
</evidence>
<dbReference type="Gene3D" id="2.30.30.140">
    <property type="match status" value="1"/>
</dbReference>
<dbReference type="KEGG" id="ptm:GSPATT00000251001"/>
<dbReference type="SMART" id="SM00318">
    <property type="entry name" value="SNc"/>
    <property type="match status" value="1"/>
</dbReference>
<dbReference type="RefSeq" id="XP_001423214.1">
    <property type="nucleotide sequence ID" value="XM_001423177.2"/>
</dbReference>
<dbReference type="InParanoid" id="Q6BFW0"/>
<dbReference type="OrthoDB" id="10023235at2759"/>
<dbReference type="Pfam" id="PF00567">
    <property type="entry name" value="TUDOR"/>
    <property type="match status" value="1"/>
</dbReference>
<proteinExistence type="predicted"/>
<dbReference type="SUPFAM" id="SSF63748">
    <property type="entry name" value="Tudor/PWWP/MBT"/>
    <property type="match status" value="1"/>
</dbReference>
<dbReference type="STRING" id="5888.Q6BFW0"/>
<dbReference type="EMBL" id="CT867985">
    <property type="protein sequence ID" value="CAK55816.1"/>
    <property type="molecule type" value="Genomic_DNA"/>
</dbReference>
<dbReference type="InterPro" id="IPR035437">
    <property type="entry name" value="SNase_OB-fold_sf"/>
</dbReference>
<keyword evidence="3" id="KW-0378">Hydrolase</keyword>
<dbReference type="eggNOG" id="KOG2039">
    <property type="taxonomic scope" value="Eukaryota"/>
</dbReference>
<evidence type="ECO:0000256" key="2">
    <source>
        <dbReference type="ARBA" id="ARBA00022759"/>
    </source>
</evidence>
<sequence>MSFQPCKILSLISPNQFLIQSQQQKTIIVGNGIPNFLTRSKLNVNQKALEIYFQQLQYVNKDAQYMTKTNQIQINGSDLIQEIKDETEIHLKLIGVQNEEAKQTQPVLDFIKQHRNKSIDAILVSFEGNILNFLYNKDTLISLIPNAIYIDEFAIQDQGYSKLMQKDWLNREFSITFKGTQILTVNHQRNFIHFPILKADLYPTSQKDSELGNEFYSSLISSGFAFITDWGKLNLPQNSFQLLFQNQEEAKKNNLGLWKNGELDRRMLNSVSSQRTGQIVEIIEANQYLVKTDKGILTIKLDRIFIEGLEAKEFARKILIGKQVHILEVGDNMPLQTIQLCDNNLDIEEELIANGWATPKENHPQLSKFKFQQFQQMNLLAKQRKIGQYSPELNWRIEDQTDQKQGKSVNEIIWSSIQRDKQTQKQSSVTTGIASKEDFQIEALVDKILPNGSFIITLLKYHSMVNFTIQGIAKLSEFAASFPNVTKYQEQRQQFSYNILMQRNTWIEFESFNILENMFYGKIYEKKNNRDTDFTLQLLREGLTFIKNNTEFYSKYEEAQKEAEKQKKGFWNESYAQFIIDFSQNKQTLKKQISNQGNIQKNENQQIQQVVVTAVNDCKEFYIRKENNPEFEDLEVQIEKAALIPLKKPVKKGTLCLATFSEDNRIYRAQVLQAFKNDKFLVKFIDYGNNDEVNYQDMGVLPAQFTNIPQQAKLCSLAYLRVPPSSHEYAEEASDQFRELLLDKQFDSKVAYTEKSTNRQFITLQPQSKPDELQFTINKIALEQGLGRIDNRVLYNPLKEFKNFEVEAKANGIGIWGFDDCLEDEKQFEDEYDYYDS</sequence>
<evidence type="ECO:0000313" key="6">
    <source>
        <dbReference type="EMBL" id="CAK55816.1"/>
    </source>
</evidence>
<dbReference type="FunFam" id="2.40.50.90:FF:000010">
    <property type="entry name" value="Ribonuclease"/>
    <property type="match status" value="1"/>
</dbReference>
<dbReference type="Gene3D" id="2.40.50.90">
    <property type="match status" value="3"/>
</dbReference>
<keyword evidence="2" id="KW-0255">Endonuclease</keyword>
<dbReference type="PANTHER" id="PTHR12302">
    <property type="entry name" value="EBNA2 BINDING PROTEIN P100"/>
    <property type="match status" value="1"/>
</dbReference>
<accession>Q6BFW0</accession>
<dbReference type="FunFam" id="2.30.30.140:FF:000182">
    <property type="entry name" value="Transcription factor, Tudor domain, putative"/>
    <property type="match status" value="1"/>
</dbReference>
<reference evidence="5 7" key="1">
    <citation type="journal article" date="2004" name="Curr. Biol.">
        <title>High coding density on the largest Paramecium tetraurelia somatic chromosome.</title>
        <authorList>
            <person name="Zagulski M."/>
            <person name="Nowak J.K."/>
            <person name="Le Mouel A."/>
            <person name="Nowacki M."/>
            <person name="Migdalski A."/>
            <person name="Gromadka R."/>
            <person name="Noel B."/>
            <person name="Blanc I."/>
            <person name="Dessen P."/>
            <person name="Wincker P."/>
            <person name="Keller A.M."/>
            <person name="Cohen J."/>
            <person name="Meyer E."/>
            <person name="Sperling L."/>
        </authorList>
    </citation>
    <scope>NUCLEOTIDE SEQUENCE [LARGE SCALE GENOMIC DNA]</scope>
    <source>
        <strain evidence="5 7">Stock d4-2</strain>
    </source>
</reference>
<dbReference type="PANTHER" id="PTHR12302:SF3">
    <property type="entry name" value="SERINE_THREONINE-PROTEIN KINASE 31"/>
    <property type="match status" value="1"/>
</dbReference>
<dbReference type="Proteomes" id="UP000000600">
    <property type="component" value="Unassembled WGS sequence"/>
</dbReference>
<dbReference type="GeneID" id="79573914"/>
<reference evidence="6" key="3">
    <citation type="submission" date="2006-03" db="EMBL/GenBank/DDBJ databases">
        <authorList>
            <consortium name="Genoscope"/>
        </authorList>
    </citation>
    <scope>NUCLEOTIDE SEQUENCE</scope>
    <source>
        <strain evidence="6">Stock d4-2</strain>
    </source>
</reference>
<dbReference type="InterPro" id="IPR016071">
    <property type="entry name" value="Staphylococal_nuclease_OB-fold"/>
</dbReference>
<feature type="domain" description="Tudor" evidence="4">
    <location>
        <begin position="649"/>
        <end position="708"/>
    </location>
</feature>
<dbReference type="SUPFAM" id="SSF50199">
    <property type="entry name" value="Staphylococcal nuclease"/>
    <property type="match status" value="3"/>
</dbReference>